<dbReference type="Proteomes" id="UP000248395">
    <property type="component" value="Unassembled WGS sequence"/>
</dbReference>
<name>A0A318J930_9NEIS</name>
<feature type="transmembrane region" description="Helical" evidence="1">
    <location>
        <begin position="69"/>
        <end position="89"/>
    </location>
</feature>
<dbReference type="RefSeq" id="WP_059284829.1">
    <property type="nucleotide sequence ID" value="NZ_LNQU01000009.1"/>
</dbReference>
<evidence type="ECO:0000313" key="3">
    <source>
        <dbReference type="Proteomes" id="UP000248395"/>
    </source>
</evidence>
<keyword evidence="1" id="KW-1133">Transmembrane helix</keyword>
<evidence type="ECO:0000313" key="2">
    <source>
        <dbReference type="EMBL" id="PXX44433.1"/>
    </source>
</evidence>
<dbReference type="Pfam" id="PF10993">
    <property type="entry name" value="DUF2818"/>
    <property type="match status" value="1"/>
</dbReference>
<protein>
    <submittedName>
        <fullName evidence="2">Uncharacterized protein DUF2818</fullName>
    </submittedName>
</protein>
<organism evidence="2 3">
    <name type="scientific">Aquitalea magnusonii</name>
    <dbReference type="NCBI Taxonomy" id="332411"/>
    <lineage>
        <taxon>Bacteria</taxon>
        <taxon>Pseudomonadati</taxon>
        <taxon>Pseudomonadota</taxon>
        <taxon>Betaproteobacteria</taxon>
        <taxon>Neisseriales</taxon>
        <taxon>Chromobacteriaceae</taxon>
        <taxon>Aquitalea</taxon>
    </lineage>
</organism>
<keyword evidence="3" id="KW-1185">Reference proteome</keyword>
<gene>
    <name evidence="2" type="ORF">DFR38_113116</name>
</gene>
<sequence>MQASVATLLIVAFVAANLPFLTQRLGGVIRMANKHFGWRLLELLVLFVLVGVFARFLEARQMPVQPQHWQFYVTTAALFLVFAFPGFVYQTFWKKRSS</sequence>
<dbReference type="PIRSF" id="PIRSF019883">
    <property type="entry name" value="UCP019883"/>
    <property type="match status" value="1"/>
</dbReference>
<feature type="transmembrane region" description="Helical" evidence="1">
    <location>
        <begin position="36"/>
        <end position="57"/>
    </location>
</feature>
<accession>A0A318J930</accession>
<reference evidence="2 3" key="1">
    <citation type="submission" date="2018-05" db="EMBL/GenBank/DDBJ databases">
        <title>Genomic Encyclopedia of Type Strains, Phase IV (KMG-IV): sequencing the most valuable type-strain genomes for metagenomic binning, comparative biology and taxonomic classification.</title>
        <authorList>
            <person name="Goeker M."/>
        </authorList>
    </citation>
    <scope>NUCLEOTIDE SEQUENCE [LARGE SCALE GENOMIC DNA]</scope>
    <source>
        <strain evidence="2 3">DSM 25134</strain>
    </source>
</reference>
<dbReference type="OrthoDB" id="5785537at2"/>
<comment type="caution">
    <text evidence="2">The sequence shown here is derived from an EMBL/GenBank/DDBJ whole genome shotgun (WGS) entry which is preliminary data.</text>
</comment>
<dbReference type="AlphaFoldDB" id="A0A318J930"/>
<evidence type="ECO:0000256" key="1">
    <source>
        <dbReference type="SAM" id="Phobius"/>
    </source>
</evidence>
<proteinExistence type="predicted"/>
<dbReference type="EMBL" id="QJKC01000013">
    <property type="protein sequence ID" value="PXX44433.1"/>
    <property type="molecule type" value="Genomic_DNA"/>
</dbReference>
<keyword evidence="1" id="KW-0472">Membrane</keyword>
<dbReference type="InterPro" id="IPR016768">
    <property type="entry name" value="UCP019883"/>
</dbReference>
<keyword evidence="1" id="KW-0812">Transmembrane</keyword>